<reference evidence="2" key="3">
    <citation type="submission" date="2015-02" db="EMBL/GenBank/DDBJ databases">
        <title>Evolutionary Origins and Diversification of the Mycorrhizal Mutualists.</title>
        <authorList>
            <consortium name="DOE Joint Genome Institute"/>
            <consortium name="Mycorrhizal Genomics Consortium"/>
            <person name="Kohler A."/>
            <person name="Kuo A."/>
            <person name="Nagy L.G."/>
            <person name="Floudas D."/>
            <person name="Copeland A."/>
            <person name="Barry K.W."/>
            <person name="Cichocki N."/>
            <person name="Veneault-Fourrey C."/>
            <person name="LaButti K."/>
            <person name="Lindquist E.A."/>
            <person name="Lipzen A."/>
            <person name="Lundell T."/>
            <person name="Morin E."/>
            <person name="Murat C."/>
            <person name="Riley R."/>
            <person name="Ohm R."/>
            <person name="Sun H."/>
            <person name="Tunlid A."/>
            <person name="Henrissat B."/>
            <person name="Grigoriev I.V."/>
            <person name="Hibbett D.S."/>
            <person name="Martin F."/>
        </authorList>
    </citation>
    <scope>NUCLEOTIDE SEQUENCE</scope>
    <source>
        <strain evidence="2 4">MAFF 305830</strain>
    </source>
</reference>
<feature type="compositionally biased region" description="Polar residues" evidence="1">
    <location>
        <begin position="71"/>
        <end position="103"/>
    </location>
</feature>
<feature type="region of interest" description="Disordered" evidence="1">
    <location>
        <begin position="1"/>
        <end position="103"/>
    </location>
</feature>
<evidence type="ECO:0000256" key="1">
    <source>
        <dbReference type="SAM" id="MobiDB-lite"/>
    </source>
</evidence>
<evidence type="ECO:0000313" key="2">
    <source>
        <dbReference type="EMBL" id="KIM19977.1"/>
    </source>
</evidence>
<reference evidence="2 4" key="1">
    <citation type="submission" date="2014-04" db="EMBL/GenBank/DDBJ databases">
        <authorList>
            <consortium name="DOE Joint Genome Institute"/>
            <person name="Kuo A."/>
            <person name="Zuccaro A."/>
            <person name="Kohler A."/>
            <person name="Nagy L.G."/>
            <person name="Floudas D."/>
            <person name="Copeland A."/>
            <person name="Barry K.W."/>
            <person name="Cichocki N."/>
            <person name="Veneault-Fourrey C."/>
            <person name="LaButti K."/>
            <person name="Lindquist E.A."/>
            <person name="Lipzen A."/>
            <person name="Lundell T."/>
            <person name="Morin E."/>
            <person name="Murat C."/>
            <person name="Sun H."/>
            <person name="Tunlid A."/>
            <person name="Henrissat B."/>
            <person name="Grigoriev I.V."/>
            <person name="Hibbett D.S."/>
            <person name="Martin F."/>
            <person name="Nordberg H.P."/>
            <person name="Cantor M.N."/>
            <person name="Hua S.X."/>
        </authorList>
    </citation>
    <scope>NUCLEOTIDE SEQUENCE [LARGE SCALE GENOMIC DNA]</scope>
    <source>
        <strain evidence="2 4">MAFF 305830</strain>
    </source>
</reference>
<name>A0A0C2WQR5_SERVB</name>
<dbReference type="HOGENOM" id="CLU_866432_0_0_1"/>
<dbReference type="EMBL" id="KN824497">
    <property type="protein sequence ID" value="KIM19977.1"/>
    <property type="molecule type" value="Genomic_DNA"/>
</dbReference>
<evidence type="ECO:0000313" key="3">
    <source>
        <dbReference type="EMBL" id="KIM28305.1"/>
    </source>
</evidence>
<dbReference type="AlphaFoldDB" id="A0A0C2WQR5"/>
<evidence type="ECO:0000313" key="4">
    <source>
        <dbReference type="Proteomes" id="UP000054097"/>
    </source>
</evidence>
<dbReference type="EMBL" id="KN824293">
    <property type="protein sequence ID" value="KIM28305.1"/>
    <property type="molecule type" value="Genomic_DNA"/>
</dbReference>
<gene>
    <name evidence="3" type="ORF">M408DRAFT_139390</name>
    <name evidence="2" type="ORF">M408DRAFT_168173</name>
</gene>
<accession>A0A0C2WQR5</accession>
<reference evidence="4" key="2">
    <citation type="submission" date="2015-01" db="EMBL/GenBank/DDBJ databases">
        <title>Evolutionary Origins and Diversification of the Mycorrhizal Mutualists.</title>
        <authorList>
            <consortium name="DOE Joint Genome Institute"/>
            <consortium name="Mycorrhizal Genomics Consortium"/>
            <person name="Kohler A."/>
            <person name="Kuo A."/>
            <person name="Nagy L.G."/>
            <person name="Floudas D."/>
            <person name="Copeland A."/>
            <person name="Barry K.W."/>
            <person name="Cichocki N."/>
            <person name="Veneault-Fourrey C."/>
            <person name="LaButti K."/>
            <person name="Lindquist E.A."/>
            <person name="Lipzen A."/>
            <person name="Lundell T."/>
            <person name="Morin E."/>
            <person name="Murat C."/>
            <person name="Riley R."/>
            <person name="Ohm R."/>
            <person name="Sun H."/>
            <person name="Tunlid A."/>
            <person name="Henrissat B."/>
            <person name="Grigoriev I.V."/>
            <person name="Hibbett D.S."/>
            <person name="Martin F."/>
        </authorList>
    </citation>
    <scope>NUCLEOTIDE SEQUENCE [LARGE SCALE GENOMIC DNA]</scope>
    <source>
        <strain evidence="4">MAFF 305830</strain>
    </source>
</reference>
<protein>
    <submittedName>
        <fullName evidence="2">Uncharacterized protein</fullName>
    </submittedName>
</protein>
<keyword evidence="4" id="KW-1185">Reference proteome</keyword>
<proteinExistence type="predicted"/>
<dbReference type="Proteomes" id="UP000054097">
    <property type="component" value="Unassembled WGS sequence"/>
</dbReference>
<sequence>MSSLFSKLSKSRHNKETGATPSHSPRVSSDSTSPSSSASVSNTNLGASAPKKGIRQSVRDRFSTSKHPPKVQQQQLSPPTTVPTNETVSQIESLPENTGQSLQDDSLQSKRLDIELAEDPHDQQKLKAIEYSIQAISLFEDLSKVLSLLMPDALGQALGKITEILTILKKMVENKQAWKELLISIDNKQKMFNEQLKGVKASDLPQNLVDAMRNYAQSLEGLAARVMKQAGVVQEDAPKGSPTIRIGAFANRFLNADSDSDDIIAYKAELNAIVGEFQVRMIKVLMAELTFYTRLPSRYIFPLWQLASIGRQLALIEKPTI</sequence>
<organism evidence="2 4">
    <name type="scientific">Serendipita vermifera MAFF 305830</name>
    <dbReference type="NCBI Taxonomy" id="933852"/>
    <lineage>
        <taxon>Eukaryota</taxon>
        <taxon>Fungi</taxon>
        <taxon>Dikarya</taxon>
        <taxon>Basidiomycota</taxon>
        <taxon>Agaricomycotina</taxon>
        <taxon>Agaricomycetes</taxon>
        <taxon>Sebacinales</taxon>
        <taxon>Serendipitaceae</taxon>
        <taxon>Serendipita</taxon>
    </lineage>
</organism>
<feature type="compositionally biased region" description="Low complexity" evidence="1">
    <location>
        <begin position="21"/>
        <end position="41"/>
    </location>
</feature>